<keyword evidence="6 11" id="KW-0418">Kinase</keyword>
<evidence type="ECO:0000256" key="9">
    <source>
        <dbReference type="SAM" id="Phobius"/>
    </source>
</evidence>
<protein>
    <recommendedName>
        <fullName evidence="2">histidine kinase</fullName>
        <ecNumber evidence="2">2.7.13.3</ecNumber>
    </recommendedName>
</protein>
<evidence type="ECO:0000256" key="6">
    <source>
        <dbReference type="ARBA" id="ARBA00022777"/>
    </source>
</evidence>
<dbReference type="Pfam" id="PF02518">
    <property type="entry name" value="HATPase_c"/>
    <property type="match status" value="1"/>
</dbReference>
<dbReference type="Proteomes" id="UP000741013">
    <property type="component" value="Unassembled WGS sequence"/>
</dbReference>
<sequence length="426" mass="44481">MTTALDALGTRGFLLGRWPWRAAVYLLSSLATASAAAGALCLLCLPWLVLVAESFSDRTGPAAVLLALGALTFGLGGPLVALPLAGLERRRLRLVDPRPVTSGHRRPSAPGLDSWVRTRYTEAATWRELGYVVLLGTVVLAACGSVVVFAVLAGALLTSPLLIGGGAVSVGFLTVSTLGESVWGALAGLGMVAALAYLGTLVAGLHGMLARTLLQGDQLVEVARSRARLVDAFEAERRRIERDLHDGAQQRLVSLTLRLGLARLDLPPDSPAAQQLADAHDQAKLLMAELREFIHGIRPQVLTERGLPAALGELADRSAVPVTVHSALRGRLPGSVEGTAYFVASEALANAAKHSAATAVEIDVRLERGSLLLEVRDDGHGGADPLRGTGLTGLADRVAVLDGRMVLSSPAGGPTIVRVELPCPSE</sequence>
<organism evidence="11 12">
    <name type="scientific">Amycolatopsis magusensis</name>
    <dbReference type="NCBI Taxonomy" id="882444"/>
    <lineage>
        <taxon>Bacteria</taxon>
        <taxon>Bacillati</taxon>
        <taxon>Actinomycetota</taxon>
        <taxon>Actinomycetes</taxon>
        <taxon>Pseudonocardiales</taxon>
        <taxon>Pseudonocardiaceae</taxon>
        <taxon>Amycolatopsis</taxon>
    </lineage>
</organism>
<keyword evidence="5" id="KW-0547">Nucleotide-binding</keyword>
<dbReference type="PANTHER" id="PTHR24421">
    <property type="entry name" value="NITRATE/NITRITE SENSOR PROTEIN NARX-RELATED"/>
    <property type="match status" value="1"/>
</dbReference>
<keyword evidence="8" id="KW-0902">Two-component regulatory system</keyword>
<evidence type="ECO:0000256" key="1">
    <source>
        <dbReference type="ARBA" id="ARBA00000085"/>
    </source>
</evidence>
<keyword evidence="12" id="KW-1185">Reference proteome</keyword>
<dbReference type="RefSeq" id="WP_209664900.1">
    <property type="nucleotide sequence ID" value="NZ_JAGGMS010000001.1"/>
</dbReference>
<evidence type="ECO:0000259" key="10">
    <source>
        <dbReference type="SMART" id="SM00387"/>
    </source>
</evidence>
<dbReference type="EC" id="2.7.13.3" evidence="2"/>
<evidence type="ECO:0000256" key="5">
    <source>
        <dbReference type="ARBA" id="ARBA00022741"/>
    </source>
</evidence>
<comment type="catalytic activity">
    <reaction evidence="1">
        <text>ATP + protein L-histidine = ADP + protein N-phospho-L-histidine.</text>
        <dbReference type="EC" id="2.7.13.3"/>
    </reaction>
</comment>
<keyword evidence="9" id="KW-0472">Membrane</keyword>
<keyword evidence="7" id="KW-0067">ATP-binding</keyword>
<dbReference type="Pfam" id="PF07730">
    <property type="entry name" value="HisKA_3"/>
    <property type="match status" value="1"/>
</dbReference>
<dbReference type="InterPro" id="IPR036890">
    <property type="entry name" value="HATPase_C_sf"/>
</dbReference>
<evidence type="ECO:0000256" key="4">
    <source>
        <dbReference type="ARBA" id="ARBA00022679"/>
    </source>
</evidence>
<dbReference type="Pfam" id="PF13796">
    <property type="entry name" value="Sensor"/>
    <property type="match status" value="1"/>
</dbReference>
<evidence type="ECO:0000313" key="12">
    <source>
        <dbReference type="Proteomes" id="UP000741013"/>
    </source>
</evidence>
<dbReference type="CDD" id="cd16917">
    <property type="entry name" value="HATPase_UhpB-NarQ-NarX-like"/>
    <property type="match status" value="1"/>
</dbReference>
<keyword evidence="4" id="KW-0808">Transferase</keyword>
<name>A0ABS4PPZ0_9PSEU</name>
<feature type="transmembrane region" description="Helical" evidence="9">
    <location>
        <begin position="62"/>
        <end position="85"/>
    </location>
</feature>
<keyword evidence="3" id="KW-0597">Phosphoprotein</keyword>
<dbReference type="InterPro" id="IPR050482">
    <property type="entry name" value="Sensor_HK_TwoCompSys"/>
</dbReference>
<evidence type="ECO:0000256" key="7">
    <source>
        <dbReference type="ARBA" id="ARBA00022840"/>
    </source>
</evidence>
<reference evidence="11 12" key="1">
    <citation type="submission" date="2021-03" db="EMBL/GenBank/DDBJ databases">
        <title>Sequencing the genomes of 1000 actinobacteria strains.</title>
        <authorList>
            <person name="Klenk H.-P."/>
        </authorList>
    </citation>
    <scope>NUCLEOTIDE SEQUENCE [LARGE SCALE GENOMIC DNA]</scope>
    <source>
        <strain evidence="11 12">DSM 45510</strain>
    </source>
</reference>
<evidence type="ECO:0000313" key="11">
    <source>
        <dbReference type="EMBL" id="MBP2181487.1"/>
    </source>
</evidence>
<dbReference type="InterPro" id="IPR025828">
    <property type="entry name" value="Put_sensor_dom"/>
</dbReference>
<dbReference type="Gene3D" id="1.20.5.1930">
    <property type="match status" value="1"/>
</dbReference>
<evidence type="ECO:0000256" key="8">
    <source>
        <dbReference type="ARBA" id="ARBA00023012"/>
    </source>
</evidence>
<feature type="transmembrane region" description="Helical" evidence="9">
    <location>
        <begin position="129"/>
        <end position="162"/>
    </location>
</feature>
<feature type="transmembrane region" description="Helical" evidence="9">
    <location>
        <begin position="24"/>
        <end position="50"/>
    </location>
</feature>
<comment type="caution">
    <text evidence="11">The sequence shown here is derived from an EMBL/GenBank/DDBJ whole genome shotgun (WGS) entry which is preliminary data.</text>
</comment>
<keyword evidence="9" id="KW-1133">Transmembrane helix</keyword>
<dbReference type="InterPro" id="IPR011712">
    <property type="entry name" value="Sig_transdc_His_kin_sub3_dim/P"/>
</dbReference>
<gene>
    <name evidence="11" type="ORF">JOM49_003013</name>
</gene>
<evidence type="ECO:0000256" key="2">
    <source>
        <dbReference type="ARBA" id="ARBA00012438"/>
    </source>
</evidence>
<dbReference type="PANTHER" id="PTHR24421:SF10">
    <property type="entry name" value="NITRATE_NITRITE SENSOR PROTEIN NARQ"/>
    <property type="match status" value="1"/>
</dbReference>
<keyword evidence="9" id="KW-0812">Transmembrane</keyword>
<feature type="domain" description="Histidine kinase/HSP90-like ATPase" evidence="10">
    <location>
        <begin position="335"/>
        <end position="425"/>
    </location>
</feature>
<evidence type="ECO:0000256" key="3">
    <source>
        <dbReference type="ARBA" id="ARBA00022553"/>
    </source>
</evidence>
<dbReference type="SUPFAM" id="SSF55874">
    <property type="entry name" value="ATPase domain of HSP90 chaperone/DNA topoisomerase II/histidine kinase"/>
    <property type="match status" value="1"/>
</dbReference>
<dbReference type="InterPro" id="IPR003594">
    <property type="entry name" value="HATPase_dom"/>
</dbReference>
<feature type="transmembrane region" description="Helical" evidence="9">
    <location>
        <begin position="182"/>
        <end position="205"/>
    </location>
</feature>
<dbReference type="Gene3D" id="3.30.565.10">
    <property type="entry name" value="Histidine kinase-like ATPase, C-terminal domain"/>
    <property type="match status" value="1"/>
</dbReference>
<dbReference type="GO" id="GO:0016301">
    <property type="term" value="F:kinase activity"/>
    <property type="evidence" value="ECO:0007669"/>
    <property type="project" value="UniProtKB-KW"/>
</dbReference>
<dbReference type="EMBL" id="JAGGMS010000001">
    <property type="protein sequence ID" value="MBP2181487.1"/>
    <property type="molecule type" value="Genomic_DNA"/>
</dbReference>
<accession>A0ABS4PPZ0</accession>
<proteinExistence type="predicted"/>
<dbReference type="SMART" id="SM00387">
    <property type="entry name" value="HATPase_c"/>
    <property type="match status" value="1"/>
</dbReference>